<feature type="compositionally biased region" description="Basic and acidic residues" evidence="1">
    <location>
        <begin position="94"/>
        <end position="107"/>
    </location>
</feature>
<dbReference type="AlphaFoldDB" id="A0A136JDI7"/>
<evidence type="ECO:0000313" key="2">
    <source>
        <dbReference type="EMBL" id="KXJ95206.1"/>
    </source>
</evidence>
<feature type="compositionally biased region" description="Polar residues" evidence="1">
    <location>
        <begin position="1"/>
        <end position="12"/>
    </location>
</feature>
<accession>A0A136JDI7</accession>
<sequence length="117" mass="12844">MAAENTTPQFANTFGGGEVPIIQERKSSADHSATAEWDASKTPPSRFQKRKGSIYATPSSRDGHVERNRDAVQEFHNAIKADKEKPKRFSFSRSKKDTTSLHPDAPRKASAASQGSQ</sequence>
<gene>
    <name evidence="2" type="ORF">Micbo1qcDRAFT_171606</name>
</gene>
<evidence type="ECO:0000256" key="1">
    <source>
        <dbReference type="SAM" id="MobiDB-lite"/>
    </source>
</evidence>
<evidence type="ECO:0000313" key="3">
    <source>
        <dbReference type="Proteomes" id="UP000070501"/>
    </source>
</evidence>
<dbReference type="EMBL" id="KQ964246">
    <property type="protein sequence ID" value="KXJ95206.1"/>
    <property type="molecule type" value="Genomic_DNA"/>
</dbReference>
<feature type="region of interest" description="Disordered" evidence="1">
    <location>
        <begin position="1"/>
        <end position="117"/>
    </location>
</feature>
<protein>
    <submittedName>
        <fullName evidence="2">Uncharacterized protein</fullName>
    </submittedName>
</protein>
<organism evidence="2 3">
    <name type="scientific">Microdochium bolleyi</name>
    <dbReference type="NCBI Taxonomy" id="196109"/>
    <lineage>
        <taxon>Eukaryota</taxon>
        <taxon>Fungi</taxon>
        <taxon>Dikarya</taxon>
        <taxon>Ascomycota</taxon>
        <taxon>Pezizomycotina</taxon>
        <taxon>Sordariomycetes</taxon>
        <taxon>Xylariomycetidae</taxon>
        <taxon>Xylariales</taxon>
        <taxon>Microdochiaceae</taxon>
        <taxon>Microdochium</taxon>
    </lineage>
</organism>
<keyword evidence="3" id="KW-1185">Reference proteome</keyword>
<proteinExistence type="predicted"/>
<dbReference type="InParanoid" id="A0A136JDI7"/>
<feature type="compositionally biased region" description="Basic and acidic residues" evidence="1">
    <location>
        <begin position="61"/>
        <end position="87"/>
    </location>
</feature>
<reference evidence="3" key="1">
    <citation type="submission" date="2016-02" db="EMBL/GenBank/DDBJ databases">
        <title>Draft genome sequence of Microdochium bolleyi, a fungal endophyte of beachgrass.</title>
        <authorList>
            <consortium name="DOE Joint Genome Institute"/>
            <person name="David A.S."/>
            <person name="May G."/>
            <person name="Haridas S."/>
            <person name="Lim J."/>
            <person name="Wang M."/>
            <person name="Labutti K."/>
            <person name="Lipzen A."/>
            <person name="Barry K."/>
            <person name="Grigoriev I.V."/>
        </authorList>
    </citation>
    <scope>NUCLEOTIDE SEQUENCE [LARGE SCALE GENOMIC DNA]</scope>
    <source>
        <strain evidence="3">J235TASD1</strain>
    </source>
</reference>
<dbReference type="OrthoDB" id="5395727at2759"/>
<name>A0A136JDI7_9PEZI</name>
<dbReference type="Proteomes" id="UP000070501">
    <property type="component" value="Unassembled WGS sequence"/>
</dbReference>